<dbReference type="EMBL" id="JAOYFB010000003">
    <property type="protein sequence ID" value="KAK4011600.1"/>
    <property type="molecule type" value="Genomic_DNA"/>
</dbReference>
<gene>
    <name evidence="1" type="ORF">OUZ56_020719</name>
</gene>
<reference evidence="1 2" key="1">
    <citation type="journal article" date="2023" name="Nucleic Acids Res.">
        <title>The hologenome of Daphnia magna reveals possible DNA methylation and microbiome-mediated evolution of the host genome.</title>
        <authorList>
            <person name="Chaturvedi A."/>
            <person name="Li X."/>
            <person name="Dhandapani V."/>
            <person name="Marshall H."/>
            <person name="Kissane S."/>
            <person name="Cuenca-Cambronero M."/>
            <person name="Asole G."/>
            <person name="Calvet F."/>
            <person name="Ruiz-Romero M."/>
            <person name="Marangio P."/>
            <person name="Guigo R."/>
            <person name="Rago D."/>
            <person name="Mirbahai L."/>
            <person name="Eastwood N."/>
            <person name="Colbourne J.K."/>
            <person name="Zhou J."/>
            <person name="Mallon E."/>
            <person name="Orsini L."/>
        </authorList>
    </citation>
    <scope>NUCLEOTIDE SEQUENCE [LARGE SCALE GENOMIC DNA]</scope>
    <source>
        <strain evidence="1">LRV0_1</strain>
    </source>
</reference>
<name>A0ABQ9ZF89_9CRUS</name>
<sequence>MEKSSPKCFRRQTKKGDVCKLNISNQQLQIGLVVYLLLLKIEETMKMPETTDATRHFSVSHNMQHFVTVQSNRASSYSSVILSQIRNPNLYTWKNSLLSQQSLRVFLKKP</sequence>
<evidence type="ECO:0000313" key="2">
    <source>
        <dbReference type="Proteomes" id="UP001234178"/>
    </source>
</evidence>
<comment type="caution">
    <text evidence="1">The sequence shown here is derived from an EMBL/GenBank/DDBJ whole genome shotgun (WGS) entry which is preliminary data.</text>
</comment>
<protein>
    <submittedName>
        <fullName evidence="1">Uncharacterized protein</fullName>
    </submittedName>
</protein>
<proteinExistence type="predicted"/>
<accession>A0ABQ9ZF89</accession>
<organism evidence="1 2">
    <name type="scientific">Daphnia magna</name>
    <dbReference type="NCBI Taxonomy" id="35525"/>
    <lineage>
        <taxon>Eukaryota</taxon>
        <taxon>Metazoa</taxon>
        <taxon>Ecdysozoa</taxon>
        <taxon>Arthropoda</taxon>
        <taxon>Crustacea</taxon>
        <taxon>Branchiopoda</taxon>
        <taxon>Diplostraca</taxon>
        <taxon>Cladocera</taxon>
        <taxon>Anomopoda</taxon>
        <taxon>Daphniidae</taxon>
        <taxon>Daphnia</taxon>
    </lineage>
</organism>
<dbReference type="Proteomes" id="UP001234178">
    <property type="component" value="Unassembled WGS sequence"/>
</dbReference>
<keyword evidence="2" id="KW-1185">Reference proteome</keyword>
<evidence type="ECO:0000313" key="1">
    <source>
        <dbReference type="EMBL" id="KAK4011600.1"/>
    </source>
</evidence>